<gene>
    <name evidence="5" type="ORF">bsdcttw_36340</name>
</gene>
<feature type="domain" description="HTH arsR-type" evidence="4">
    <location>
        <begin position="264"/>
        <end position="364"/>
    </location>
</feature>
<accession>A0A7I8DQ94</accession>
<dbReference type="SMART" id="SM00418">
    <property type="entry name" value="HTH_ARSR"/>
    <property type="match status" value="1"/>
</dbReference>
<evidence type="ECO:0000256" key="3">
    <source>
        <dbReference type="ARBA" id="ARBA00023163"/>
    </source>
</evidence>
<sequence>MEIGEYRIYSEPNWEYELIESILEKDGKREEDTLKTRKFVMSEKEIEEFLFNIKEFKQKVLAQVLPLLDEYQDIKPYFSKSLAEEDNRARHILSSLASRKVLAIEHTTEEIDKIVLDVLENWAKSINESEQNDKHFEGLQDIISFLKNVEEEDSVKFRLIMFFTERYTIFPRLQEFVIKGIQILQEHFHIIQEDFEKAVITLQDKRNMEDYFDRLEVIKLGAVNGIAVQPCIIAYNQLSIDWVLEESRDIIADTGIYMLLPDALESDYFRNDAELTGALKALGDATRIKIVHMLSGKKMYIQEMAEILELTPATVSHHMNVLLQERLVSITVDSTNAKKVFYEINTSRTKALGDAVKLLGATDTLD</sequence>
<keyword evidence="2" id="KW-0238">DNA-binding</keyword>
<dbReference type="Gene3D" id="1.10.10.10">
    <property type="entry name" value="Winged helix-like DNA-binding domain superfamily/Winged helix DNA-binding domain"/>
    <property type="match status" value="1"/>
</dbReference>
<dbReference type="InterPro" id="IPR051081">
    <property type="entry name" value="HTH_MetalResp_TranReg"/>
</dbReference>
<keyword evidence="1" id="KW-0805">Transcription regulation</keyword>
<dbReference type="CDD" id="cd00090">
    <property type="entry name" value="HTH_ARSR"/>
    <property type="match status" value="1"/>
</dbReference>
<dbReference type="InterPro" id="IPR036388">
    <property type="entry name" value="WH-like_DNA-bd_sf"/>
</dbReference>
<reference evidence="5 6" key="2">
    <citation type="submission" date="2020-08" db="EMBL/GenBank/DDBJ databases">
        <authorList>
            <person name="Ueki A."/>
            <person name="Tonouchi A."/>
        </authorList>
    </citation>
    <scope>NUCLEOTIDE SEQUENCE [LARGE SCALE GENOMIC DNA]</scope>
    <source>
        <strain evidence="5 6">CTTW</strain>
    </source>
</reference>
<dbReference type="PRINTS" id="PR00778">
    <property type="entry name" value="HTHARSR"/>
</dbReference>
<reference evidence="5 6" key="1">
    <citation type="submission" date="2020-08" db="EMBL/GenBank/DDBJ databases">
        <title>Draft genome sequencing of an Anaerocolumna strain isolated from anoxic soil subjected to BSD treatment.</title>
        <authorList>
            <person name="Uek A."/>
            <person name="Tonouchi A."/>
        </authorList>
    </citation>
    <scope>NUCLEOTIDE SEQUENCE [LARGE SCALE GENOMIC DNA]</scope>
    <source>
        <strain evidence="5 6">CTTW</strain>
    </source>
</reference>
<dbReference type="PANTHER" id="PTHR33154:SF18">
    <property type="entry name" value="ARSENICAL RESISTANCE OPERON REPRESSOR"/>
    <property type="match status" value="1"/>
</dbReference>
<dbReference type="RefSeq" id="WP_185256251.1">
    <property type="nucleotide sequence ID" value="NZ_AP023368.1"/>
</dbReference>
<dbReference type="InterPro" id="IPR011991">
    <property type="entry name" value="ArsR-like_HTH"/>
</dbReference>
<dbReference type="KEGG" id="acht:bsdcttw_36340"/>
<dbReference type="AlphaFoldDB" id="A0A7I8DQ94"/>
<dbReference type="InterPro" id="IPR001845">
    <property type="entry name" value="HTH_ArsR_DNA-bd_dom"/>
</dbReference>
<dbReference type="GO" id="GO:0003700">
    <property type="term" value="F:DNA-binding transcription factor activity"/>
    <property type="evidence" value="ECO:0007669"/>
    <property type="project" value="InterPro"/>
</dbReference>
<dbReference type="NCBIfam" id="NF033788">
    <property type="entry name" value="HTH_metalloreg"/>
    <property type="match status" value="1"/>
</dbReference>
<dbReference type="EMBL" id="AP023368">
    <property type="protein sequence ID" value="BCK00594.1"/>
    <property type="molecule type" value="Genomic_DNA"/>
</dbReference>
<name>A0A7I8DQ94_9FIRM</name>
<evidence type="ECO:0000313" key="5">
    <source>
        <dbReference type="EMBL" id="BCK00594.1"/>
    </source>
</evidence>
<dbReference type="Pfam" id="PF01022">
    <property type="entry name" value="HTH_5"/>
    <property type="match status" value="1"/>
</dbReference>
<protein>
    <submittedName>
        <fullName evidence="5">Transcriptional regulator</fullName>
    </submittedName>
</protein>
<dbReference type="SUPFAM" id="SSF46785">
    <property type="entry name" value="Winged helix' DNA-binding domain"/>
    <property type="match status" value="1"/>
</dbReference>
<keyword evidence="3" id="KW-0804">Transcription</keyword>
<evidence type="ECO:0000256" key="1">
    <source>
        <dbReference type="ARBA" id="ARBA00023015"/>
    </source>
</evidence>
<evidence type="ECO:0000259" key="4">
    <source>
        <dbReference type="PROSITE" id="PS50987"/>
    </source>
</evidence>
<dbReference type="GO" id="GO:0003677">
    <property type="term" value="F:DNA binding"/>
    <property type="evidence" value="ECO:0007669"/>
    <property type="project" value="UniProtKB-KW"/>
</dbReference>
<keyword evidence="6" id="KW-1185">Reference proteome</keyword>
<proteinExistence type="predicted"/>
<evidence type="ECO:0000313" key="6">
    <source>
        <dbReference type="Proteomes" id="UP000515703"/>
    </source>
</evidence>
<dbReference type="PROSITE" id="PS50987">
    <property type="entry name" value="HTH_ARSR_2"/>
    <property type="match status" value="1"/>
</dbReference>
<dbReference type="InterPro" id="IPR036390">
    <property type="entry name" value="WH_DNA-bd_sf"/>
</dbReference>
<evidence type="ECO:0000256" key="2">
    <source>
        <dbReference type="ARBA" id="ARBA00023125"/>
    </source>
</evidence>
<dbReference type="Proteomes" id="UP000515703">
    <property type="component" value="Chromosome"/>
</dbReference>
<dbReference type="PANTHER" id="PTHR33154">
    <property type="entry name" value="TRANSCRIPTIONAL REGULATOR, ARSR FAMILY"/>
    <property type="match status" value="1"/>
</dbReference>
<organism evidence="5 6">
    <name type="scientific">Anaerocolumna chitinilytica</name>
    <dbReference type="NCBI Taxonomy" id="1727145"/>
    <lineage>
        <taxon>Bacteria</taxon>
        <taxon>Bacillati</taxon>
        <taxon>Bacillota</taxon>
        <taxon>Clostridia</taxon>
        <taxon>Lachnospirales</taxon>
        <taxon>Lachnospiraceae</taxon>
        <taxon>Anaerocolumna</taxon>
    </lineage>
</organism>